<organism evidence="1 2">
    <name type="scientific">Colocasia esculenta</name>
    <name type="common">Wild taro</name>
    <name type="synonym">Arum esculentum</name>
    <dbReference type="NCBI Taxonomy" id="4460"/>
    <lineage>
        <taxon>Eukaryota</taxon>
        <taxon>Viridiplantae</taxon>
        <taxon>Streptophyta</taxon>
        <taxon>Embryophyta</taxon>
        <taxon>Tracheophyta</taxon>
        <taxon>Spermatophyta</taxon>
        <taxon>Magnoliopsida</taxon>
        <taxon>Liliopsida</taxon>
        <taxon>Araceae</taxon>
        <taxon>Aroideae</taxon>
        <taxon>Colocasieae</taxon>
        <taxon>Colocasia</taxon>
    </lineage>
</organism>
<accession>A0A843U566</accession>
<comment type="caution">
    <text evidence="1">The sequence shown here is derived from an EMBL/GenBank/DDBJ whole genome shotgun (WGS) entry which is preliminary data.</text>
</comment>
<dbReference type="Proteomes" id="UP000652761">
    <property type="component" value="Unassembled WGS sequence"/>
</dbReference>
<evidence type="ECO:0000313" key="2">
    <source>
        <dbReference type="Proteomes" id="UP000652761"/>
    </source>
</evidence>
<evidence type="ECO:0000313" key="1">
    <source>
        <dbReference type="EMBL" id="MQL77177.1"/>
    </source>
</evidence>
<sequence>MRTIKYSRVSNITRQEYLHRTCAKAKETYGGLDKDSLVQSRVFPVERWSKSREVCRKRVRRASSARSRGKTIT</sequence>
<protein>
    <submittedName>
        <fullName evidence="1">Uncharacterized protein</fullName>
    </submittedName>
</protein>
<feature type="non-terminal residue" evidence="1">
    <location>
        <position position="73"/>
    </location>
</feature>
<proteinExistence type="predicted"/>
<dbReference type="EMBL" id="NMUH01000335">
    <property type="protein sequence ID" value="MQL77177.1"/>
    <property type="molecule type" value="Genomic_DNA"/>
</dbReference>
<keyword evidence="2" id="KW-1185">Reference proteome</keyword>
<reference evidence="1" key="1">
    <citation type="submission" date="2017-07" db="EMBL/GenBank/DDBJ databases">
        <title>Taro Niue Genome Assembly and Annotation.</title>
        <authorList>
            <person name="Atibalentja N."/>
            <person name="Keating K."/>
            <person name="Fields C.J."/>
        </authorList>
    </citation>
    <scope>NUCLEOTIDE SEQUENCE</scope>
    <source>
        <strain evidence="1">Niue_2</strain>
        <tissue evidence="1">Leaf</tissue>
    </source>
</reference>
<gene>
    <name evidence="1" type="ORF">Taro_009585</name>
</gene>
<name>A0A843U566_COLES</name>
<dbReference type="AlphaFoldDB" id="A0A843U566"/>